<dbReference type="Pfam" id="PF00570">
    <property type="entry name" value="HRDC"/>
    <property type="match status" value="1"/>
</dbReference>
<dbReference type="GO" id="GO:0003676">
    <property type="term" value="F:nucleic acid binding"/>
    <property type="evidence" value="ECO:0007669"/>
    <property type="project" value="InterPro"/>
</dbReference>
<protein>
    <recommendedName>
        <fullName evidence="2">DNA 3'-5' helicase</fullName>
        <ecNumber evidence="2">5.6.2.4</ecNumber>
    </recommendedName>
</protein>
<dbReference type="SMART" id="SM00341">
    <property type="entry name" value="HRDC"/>
    <property type="match status" value="1"/>
</dbReference>
<evidence type="ECO:0000313" key="5">
    <source>
        <dbReference type="EMBL" id="KAK7085958.1"/>
    </source>
</evidence>
<organism evidence="5 6">
    <name type="scientific">Halocaridina rubra</name>
    <name type="common">Hawaiian red shrimp</name>
    <dbReference type="NCBI Taxonomy" id="373956"/>
    <lineage>
        <taxon>Eukaryota</taxon>
        <taxon>Metazoa</taxon>
        <taxon>Ecdysozoa</taxon>
        <taxon>Arthropoda</taxon>
        <taxon>Crustacea</taxon>
        <taxon>Multicrustacea</taxon>
        <taxon>Malacostraca</taxon>
        <taxon>Eumalacostraca</taxon>
        <taxon>Eucarida</taxon>
        <taxon>Decapoda</taxon>
        <taxon>Pleocyemata</taxon>
        <taxon>Caridea</taxon>
        <taxon>Atyoidea</taxon>
        <taxon>Atyidae</taxon>
        <taxon>Halocaridina</taxon>
    </lineage>
</organism>
<evidence type="ECO:0000256" key="2">
    <source>
        <dbReference type="ARBA" id="ARBA00034808"/>
    </source>
</evidence>
<comment type="catalytic activity">
    <reaction evidence="1">
        <text>Couples ATP hydrolysis with the unwinding of duplex DNA by translocating in the 3'-5' direction.</text>
        <dbReference type="EC" id="5.6.2.4"/>
    </reaction>
</comment>
<accession>A0AAN9AEK0</accession>
<dbReference type="SUPFAM" id="SSF46785">
    <property type="entry name" value="Winged helix' DNA-binding domain"/>
    <property type="match status" value="1"/>
</dbReference>
<dbReference type="InterPro" id="IPR044876">
    <property type="entry name" value="HRDC_dom_sf"/>
</dbReference>
<feature type="domain" description="HRDC" evidence="4">
    <location>
        <begin position="242"/>
        <end position="322"/>
    </location>
</feature>
<sequence>MRYALERIYASFQSFSCKLIFNSLSGGNKGISRVQAALGDDGKYDFTSDAMSMIKTAQNCYGKCAFGSIILILKGSNAQRVKSHWKTLPTFGSGKHRNDSYWKALGKMLVSEGYLTETIQNSGKQTGRGGWQKWNSGFSYESVAVTREGEHALRNPNQKLCLKPSSVMLEELRYIIKLDRPTVDKANSQKPFSRIFNPSDYLVQKPRSVLQHSSSKNAKEETGSNTEDALKDTGTPVDPRVEQVKVDLYSSLVKLRSQIALDIGYMPYLIATNRMLLNMTEARPVTLAALRKVEGMLEAKVQKFGLTIIKHIKKFCEENGLDYNDDGDRAEEVHTSTAYVPRRDLIKNEIVSSTGWLGGETRIKTTSSVSSTSWLGGDTKSKTESIVSTHNSPDDRQSQNLSLINSSSLKSDNDVITEERMSGFSANSEPSDRQLSGGGDLEVHITKGNVDSSHKSTKETVARKNEDSDFFDSDDDSWVIKSKRSGTLSQGNLRHEVPSLSEKYVPVLCDKYSPPVREKLFQTSEESISRQKEAVKFDSTRTFEQLEKKDDSECASSPIFRSLSTHESSSKSCLSQVEVKPESKRKKIVYSDSESDTEESPLKKSASSTSCSSVDKYERIRQDNLKRVQSGGWIDARKMKEKMKKSSLFKK</sequence>
<evidence type="ECO:0000259" key="4">
    <source>
        <dbReference type="PROSITE" id="PS50967"/>
    </source>
</evidence>
<name>A0AAN9AEK0_HALRR</name>
<gene>
    <name evidence="5" type="ORF">SK128_022775</name>
</gene>
<dbReference type="Pfam" id="PF09382">
    <property type="entry name" value="RQC"/>
    <property type="match status" value="1"/>
</dbReference>
<evidence type="ECO:0000313" key="6">
    <source>
        <dbReference type="Proteomes" id="UP001381693"/>
    </source>
</evidence>
<dbReference type="PROSITE" id="PS50967">
    <property type="entry name" value="HRDC"/>
    <property type="match status" value="1"/>
</dbReference>
<dbReference type="AlphaFoldDB" id="A0AAN9AEK0"/>
<feature type="region of interest" description="Disordered" evidence="3">
    <location>
        <begin position="582"/>
        <end position="615"/>
    </location>
</feature>
<feature type="region of interest" description="Disordered" evidence="3">
    <location>
        <begin position="208"/>
        <end position="237"/>
    </location>
</feature>
<evidence type="ECO:0000256" key="1">
    <source>
        <dbReference type="ARBA" id="ARBA00034617"/>
    </source>
</evidence>
<dbReference type="EMBL" id="JAXCGZ010000452">
    <property type="protein sequence ID" value="KAK7085958.1"/>
    <property type="molecule type" value="Genomic_DNA"/>
</dbReference>
<dbReference type="Gene3D" id="1.10.150.80">
    <property type="entry name" value="HRDC domain"/>
    <property type="match status" value="1"/>
</dbReference>
<dbReference type="GO" id="GO:0000166">
    <property type="term" value="F:nucleotide binding"/>
    <property type="evidence" value="ECO:0007669"/>
    <property type="project" value="InterPro"/>
</dbReference>
<dbReference type="EC" id="5.6.2.4" evidence="2"/>
<dbReference type="GO" id="GO:0043138">
    <property type="term" value="F:3'-5' DNA helicase activity"/>
    <property type="evidence" value="ECO:0007669"/>
    <property type="project" value="UniProtKB-EC"/>
</dbReference>
<dbReference type="GO" id="GO:0006260">
    <property type="term" value="P:DNA replication"/>
    <property type="evidence" value="ECO:0007669"/>
    <property type="project" value="InterPro"/>
</dbReference>
<keyword evidence="6" id="KW-1185">Reference proteome</keyword>
<dbReference type="InterPro" id="IPR036390">
    <property type="entry name" value="WH_DNA-bd_sf"/>
</dbReference>
<dbReference type="GO" id="GO:0006281">
    <property type="term" value="P:DNA repair"/>
    <property type="evidence" value="ECO:0007669"/>
    <property type="project" value="InterPro"/>
</dbReference>
<dbReference type="Gene3D" id="1.10.10.10">
    <property type="entry name" value="Winged helix-like DNA-binding domain superfamily/Winged helix DNA-binding domain"/>
    <property type="match status" value="1"/>
</dbReference>
<reference evidence="5 6" key="1">
    <citation type="submission" date="2023-11" db="EMBL/GenBank/DDBJ databases">
        <title>Halocaridina rubra genome assembly.</title>
        <authorList>
            <person name="Smith C."/>
        </authorList>
    </citation>
    <scope>NUCLEOTIDE SEQUENCE [LARGE SCALE GENOMIC DNA]</scope>
    <source>
        <strain evidence="5">EP-1</strain>
        <tissue evidence="5">Whole</tissue>
    </source>
</reference>
<feature type="compositionally biased region" description="Low complexity" evidence="3">
    <location>
        <begin position="603"/>
        <end position="614"/>
    </location>
</feature>
<feature type="compositionally biased region" description="Basic and acidic residues" evidence="3">
    <location>
        <begin position="452"/>
        <end position="467"/>
    </location>
</feature>
<dbReference type="SMART" id="SM00956">
    <property type="entry name" value="RQC"/>
    <property type="match status" value="1"/>
</dbReference>
<dbReference type="Proteomes" id="UP001381693">
    <property type="component" value="Unassembled WGS sequence"/>
</dbReference>
<proteinExistence type="predicted"/>
<dbReference type="SUPFAM" id="SSF47819">
    <property type="entry name" value="HRDC-like"/>
    <property type="match status" value="1"/>
</dbReference>
<dbReference type="InterPro" id="IPR018982">
    <property type="entry name" value="RQC_domain"/>
</dbReference>
<dbReference type="InterPro" id="IPR036388">
    <property type="entry name" value="WH-like_DNA-bd_sf"/>
</dbReference>
<dbReference type="InterPro" id="IPR002121">
    <property type="entry name" value="HRDC_dom"/>
</dbReference>
<comment type="caution">
    <text evidence="5">The sequence shown here is derived from an EMBL/GenBank/DDBJ whole genome shotgun (WGS) entry which is preliminary data.</text>
</comment>
<evidence type="ECO:0000256" key="3">
    <source>
        <dbReference type="SAM" id="MobiDB-lite"/>
    </source>
</evidence>
<feature type="compositionally biased region" description="Basic and acidic residues" evidence="3">
    <location>
        <begin position="411"/>
        <end position="421"/>
    </location>
</feature>
<feature type="region of interest" description="Disordered" evidence="3">
    <location>
        <begin position="368"/>
        <end position="467"/>
    </location>
</feature>
<feature type="compositionally biased region" description="Low complexity" evidence="3">
    <location>
        <begin position="398"/>
        <end position="410"/>
    </location>
</feature>
<dbReference type="InterPro" id="IPR010997">
    <property type="entry name" value="HRDC-like_sf"/>
</dbReference>